<protein>
    <submittedName>
        <fullName evidence="2">Uncharacterized protein</fullName>
    </submittedName>
</protein>
<evidence type="ECO:0000313" key="2">
    <source>
        <dbReference type="EMBL" id="WBL34963.1"/>
    </source>
</evidence>
<name>A0ABY7M4R3_9CHLR</name>
<sequence>MSWIHRKAASLVVAIGAGVATILGATLGIALAKHTSTVGGVCSNGSAGCNIHYVGTIKPTPVSPATFTQCLPAADWIGIYIWDGPNQKWLHYFNTRPGNPGNYPEYLNNTAVGGISTIPGFSGVVLVMRPGAPNQQVTLLDAPGEDLQLASSRRVPLPGPRQARGGPFVSRRT</sequence>
<keyword evidence="3" id="KW-1185">Reference proteome</keyword>
<feature type="region of interest" description="Disordered" evidence="1">
    <location>
        <begin position="152"/>
        <end position="173"/>
    </location>
</feature>
<dbReference type="EMBL" id="CP115149">
    <property type="protein sequence ID" value="WBL34963.1"/>
    <property type="molecule type" value="Genomic_DNA"/>
</dbReference>
<dbReference type="Proteomes" id="UP001212803">
    <property type="component" value="Chromosome"/>
</dbReference>
<gene>
    <name evidence="2" type="ORF">O0235_09165</name>
</gene>
<evidence type="ECO:0000313" key="3">
    <source>
        <dbReference type="Proteomes" id="UP001212803"/>
    </source>
</evidence>
<dbReference type="RefSeq" id="WP_270055491.1">
    <property type="nucleotide sequence ID" value="NZ_CP115149.1"/>
</dbReference>
<reference evidence="2 3" key="1">
    <citation type="journal article" date="2023" name="ISME J.">
        <title>Thermophilic Dehalococcoidia with unusual traits shed light on an unexpected past.</title>
        <authorList>
            <person name="Palmer M."/>
            <person name="Covington J.K."/>
            <person name="Zhou E.M."/>
            <person name="Thomas S.C."/>
            <person name="Habib N."/>
            <person name="Seymour C.O."/>
            <person name="Lai D."/>
            <person name="Johnston J."/>
            <person name="Hashimi A."/>
            <person name="Jiao J.Y."/>
            <person name="Muok A.R."/>
            <person name="Liu L."/>
            <person name="Xian W.D."/>
            <person name="Zhi X.Y."/>
            <person name="Li M.M."/>
            <person name="Silva L.P."/>
            <person name="Bowen B.P."/>
            <person name="Louie K."/>
            <person name="Briegel A."/>
            <person name="Pett-Ridge J."/>
            <person name="Weber P.K."/>
            <person name="Tocheva E.I."/>
            <person name="Woyke T."/>
            <person name="Northen T.R."/>
            <person name="Mayali X."/>
            <person name="Li W.J."/>
            <person name="Hedlund B.P."/>
        </authorList>
    </citation>
    <scope>NUCLEOTIDE SEQUENCE [LARGE SCALE GENOMIC DNA]</scope>
    <source>
        <strain evidence="2 3">YIM 72310</strain>
    </source>
</reference>
<organism evidence="2 3">
    <name type="scientific">Tepidiforma flava</name>
    <dbReference type="NCBI Taxonomy" id="3004094"/>
    <lineage>
        <taxon>Bacteria</taxon>
        <taxon>Bacillati</taxon>
        <taxon>Chloroflexota</taxon>
        <taxon>Tepidiformia</taxon>
        <taxon>Tepidiformales</taxon>
        <taxon>Tepidiformaceae</taxon>
        <taxon>Tepidiforma</taxon>
    </lineage>
</organism>
<evidence type="ECO:0000256" key="1">
    <source>
        <dbReference type="SAM" id="MobiDB-lite"/>
    </source>
</evidence>
<accession>A0ABY7M4R3</accession>
<proteinExistence type="predicted"/>